<evidence type="ECO:0000256" key="5">
    <source>
        <dbReference type="ARBA" id="ARBA00022737"/>
    </source>
</evidence>
<dbReference type="GO" id="GO:0008081">
    <property type="term" value="F:phosphoric diester hydrolase activity"/>
    <property type="evidence" value="ECO:0007669"/>
    <property type="project" value="InterPro"/>
</dbReference>
<dbReference type="GO" id="GO:0006364">
    <property type="term" value="P:rRNA processing"/>
    <property type="evidence" value="ECO:0007669"/>
    <property type="project" value="UniProtKB-KW"/>
</dbReference>
<evidence type="ECO:0000256" key="8">
    <source>
        <dbReference type="PROSITE-ProRule" id="PRU00221"/>
    </source>
</evidence>
<reference evidence="10" key="1">
    <citation type="submission" date="2022-10" db="EMBL/GenBank/DDBJ databases">
        <title>Tapping the CABI collections for fungal endophytes: first genome assemblies for Collariella, Neodidymelliopsis, Ascochyta clinopodiicola, Didymella pomorum, Didymosphaeria variabile, Neocosmospora piperis and Neocucurbitaria cava.</title>
        <authorList>
            <person name="Hill R."/>
        </authorList>
    </citation>
    <scope>NUCLEOTIDE SEQUENCE</scope>
    <source>
        <strain evidence="10">IMI 360193</strain>
    </source>
</reference>
<evidence type="ECO:0000256" key="1">
    <source>
        <dbReference type="ARBA" id="ARBA00004604"/>
    </source>
</evidence>
<dbReference type="PROSITE" id="PS50082">
    <property type="entry name" value="WD_REPEATS_2"/>
    <property type="match status" value="1"/>
</dbReference>
<dbReference type="InterPro" id="IPR015943">
    <property type="entry name" value="WD40/YVTN_repeat-like_dom_sf"/>
</dbReference>
<dbReference type="InterPro" id="IPR053826">
    <property type="entry name" value="WDR75"/>
</dbReference>
<dbReference type="InterPro" id="IPR036322">
    <property type="entry name" value="WD40_repeat_dom_sf"/>
</dbReference>
<sequence length="1449" mass="159677">MADSTSQLKRKREGAEAQRKKAKMAQKKEAGAAQEVEVAATPVAKSTPKPKQTPQATPKSKIAPTATPKTAKTNPAKDDAASKAKAKKPNTKGAKDWSVSSAQGGWFLPHDPIFSVDEKFIVLATQKALEIYVAETSLLAYKLPVSGSGEVTAYALSTTDSNRVYVAESTGLITLWDWVSRQKIGRWDIGATVRNMTVITHADEDLVYCHEPGKSHIVNVHALRTGAQAATTELKPILKTSLNILDIQVLLEGKFVVVACGDSLMVGKRQKQSKTAVQDFEYVWRELKFAQRLTTFNAYVRDPAEVTGKAVKSAQDYRDIIDIAIGDASGVILLFEDILASFAAIESVQKGGKTKADSAETLRPKKLHWHRDAVGSVKWSLDGNYVISGGDETVMTIWQLATGKPQHLPHLTAAIENLVVSPSGASYGVTLANNSVIVLSTTELEAKTNIVGIQSRRIEIDQLPKNADTESPPASYEIFRPVPLTVNPVSPAEVMFPVPSSQPRHRNDGLRAEPYLQTYDLATQHTTSKQALTRNNATDPNLTPEGRRILEPTVTLAQVSHDGEWLATVDEWTPPQADTSYLDEGIPEFKEEERIHRREVYLKIWKRDAQLGQWKLETRLDAPHFFQDISANGKVFDLIADPTAPGFATVGEDHFVRVWRPKTRLRDGLVVRGAEQQGLVTWSLDCSVEISDKLDVLDAGANAQQTLPLRNSRLAFSADGSVIAAAISWASDEDPGVVHLIDANSTTIQRSLTEIDVVALSGLAILDRHLVVVGDSITVWDMVRDQLVYCVPVNTPGIDRFDRVPLVKLAINETDGTFAVSLPRFENSNARFQRASSTTQVYTPQHAGALWSTKNSSLNLALASRQSERGYVTLDSAANIRVISPTSRTSQLPTPPPEDIPQQATYTQADEAMDVEEDDVLAIPAIEDVLSNEDNDAVVVKPEQLQQVFEESEHGSQRILKNDNIKDISKAQNNSANGFMGYGGALTLVNGSPFEWTLNSQTSYQMDTWKWPNIQSGRAERVYVEFGTRWFAKDDAGEAYYGITTTSEKFSVLANKPKDYELTISLTDMATRQSPKGSKVGLGFRHDAAVNWIMSTDEDGQWWSNSGTYVDWMQQSMGSLANRTLKHICMPGSHDAGMGAFSPGTVGAHFANTQTQYLDFKGQLIAGSRYFDLRPVLSGGEWVAGHYSGLKVGEDDVWVGGNGQLVDDIIKQINGFTAEYQELVIINLSHTLDTDNEYKDLDQDQWNLLFDKLKGINNRYTVENPGNTDFSAKTLGDFITDRASVLVVAQLPSNIKLGDYAKQGFFTSNNFPLYDSYSNSNDLASMRNDQLQKLKDERNVVTDSVKRKDKFHILSWTLTQQPEDVLNLDRAILNLNAAAFDDLVEKAWNAFTPESFPNVLYVDALGIRDKSVVFPFDKPREVPLNSDIVALAIAVNNGMAGRNKVVTGR</sequence>
<accession>A0A9W8WWB4</accession>
<dbReference type="GO" id="GO:0032040">
    <property type="term" value="C:small-subunit processome"/>
    <property type="evidence" value="ECO:0007669"/>
    <property type="project" value="InterPro"/>
</dbReference>
<dbReference type="SUPFAM" id="SSF69322">
    <property type="entry name" value="Tricorn protease domain 2"/>
    <property type="match status" value="1"/>
</dbReference>
<dbReference type="OrthoDB" id="4096at2759"/>
<dbReference type="EMBL" id="JAPEUV010000072">
    <property type="protein sequence ID" value="KAJ4334713.1"/>
    <property type="molecule type" value="Genomic_DNA"/>
</dbReference>
<comment type="caution">
    <text evidence="10">The sequence shown here is derived from an EMBL/GenBank/DDBJ whole genome shotgun (WGS) entry which is preliminary data.</text>
</comment>
<evidence type="ECO:0000256" key="2">
    <source>
        <dbReference type="ARBA" id="ARBA00022517"/>
    </source>
</evidence>
<dbReference type="Pfam" id="PF00400">
    <property type="entry name" value="WD40"/>
    <property type="match status" value="1"/>
</dbReference>
<dbReference type="PANTHER" id="PTHR44215">
    <property type="entry name" value="WD REPEAT-CONTAINING PROTEIN 75"/>
    <property type="match status" value="1"/>
</dbReference>
<evidence type="ECO:0000313" key="11">
    <source>
        <dbReference type="Proteomes" id="UP001140562"/>
    </source>
</evidence>
<dbReference type="InterPro" id="IPR001680">
    <property type="entry name" value="WD40_rpt"/>
</dbReference>
<dbReference type="PROSITE" id="PS50294">
    <property type="entry name" value="WD_REPEATS_REGION"/>
    <property type="match status" value="1"/>
</dbReference>
<feature type="region of interest" description="Disordered" evidence="9">
    <location>
        <begin position="1"/>
        <end position="98"/>
    </location>
</feature>
<dbReference type="SUPFAM" id="SSF51695">
    <property type="entry name" value="PLC-like phosphodiesterases"/>
    <property type="match status" value="1"/>
</dbReference>
<keyword evidence="11" id="KW-1185">Reference proteome</keyword>
<keyword evidence="2" id="KW-0690">Ribosome biogenesis</keyword>
<dbReference type="Gene3D" id="3.20.20.190">
    <property type="entry name" value="Phosphatidylinositol (PI) phosphodiesterase"/>
    <property type="match status" value="1"/>
</dbReference>
<comment type="subcellular location">
    <subcellularLocation>
        <location evidence="1">Nucleus</location>
        <location evidence="1">Nucleolus</location>
    </subcellularLocation>
</comment>
<feature type="repeat" description="WD" evidence="8">
    <location>
        <begin position="367"/>
        <end position="408"/>
    </location>
</feature>
<dbReference type="GO" id="GO:0003723">
    <property type="term" value="F:RNA binding"/>
    <property type="evidence" value="ECO:0007669"/>
    <property type="project" value="InterPro"/>
</dbReference>
<dbReference type="Gene3D" id="2.130.10.10">
    <property type="entry name" value="YVTN repeat-like/Quinoprotein amine dehydrogenase"/>
    <property type="match status" value="2"/>
</dbReference>
<keyword evidence="4 8" id="KW-0853">WD repeat</keyword>
<gene>
    <name evidence="10" type="primary">NAN1</name>
    <name evidence="10" type="ORF">N0V87_006620</name>
</gene>
<dbReference type="PANTHER" id="PTHR44215:SF1">
    <property type="entry name" value="WD REPEAT-CONTAINING PROTEIN 75"/>
    <property type="match status" value="1"/>
</dbReference>
<dbReference type="SMART" id="SM00320">
    <property type="entry name" value="WD40"/>
    <property type="match status" value="3"/>
</dbReference>
<dbReference type="GO" id="GO:2000234">
    <property type="term" value="P:positive regulation of rRNA processing"/>
    <property type="evidence" value="ECO:0007669"/>
    <property type="project" value="TreeGrafter"/>
</dbReference>
<dbReference type="GO" id="GO:0006629">
    <property type="term" value="P:lipid metabolic process"/>
    <property type="evidence" value="ECO:0007669"/>
    <property type="project" value="InterPro"/>
</dbReference>
<proteinExistence type="predicted"/>
<organism evidence="10 11">
    <name type="scientific">Didymella glomerata</name>
    <dbReference type="NCBI Taxonomy" id="749621"/>
    <lineage>
        <taxon>Eukaryota</taxon>
        <taxon>Fungi</taxon>
        <taxon>Dikarya</taxon>
        <taxon>Ascomycota</taxon>
        <taxon>Pezizomycotina</taxon>
        <taxon>Dothideomycetes</taxon>
        <taxon>Pleosporomycetidae</taxon>
        <taxon>Pleosporales</taxon>
        <taxon>Pleosporineae</taxon>
        <taxon>Didymellaceae</taxon>
        <taxon>Didymella</taxon>
    </lineage>
</organism>
<keyword evidence="5" id="KW-0677">Repeat</keyword>
<dbReference type="GO" id="GO:0045943">
    <property type="term" value="P:positive regulation of transcription by RNA polymerase I"/>
    <property type="evidence" value="ECO:0007669"/>
    <property type="project" value="InterPro"/>
</dbReference>
<keyword evidence="6" id="KW-0804">Transcription</keyword>
<evidence type="ECO:0000256" key="3">
    <source>
        <dbReference type="ARBA" id="ARBA00022552"/>
    </source>
</evidence>
<keyword evidence="7" id="KW-0539">Nucleus</keyword>
<evidence type="ECO:0000256" key="9">
    <source>
        <dbReference type="SAM" id="MobiDB-lite"/>
    </source>
</evidence>
<keyword evidence="3" id="KW-0698">rRNA processing</keyword>
<evidence type="ECO:0000256" key="7">
    <source>
        <dbReference type="ARBA" id="ARBA00023242"/>
    </source>
</evidence>
<evidence type="ECO:0000256" key="4">
    <source>
        <dbReference type="ARBA" id="ARBA00022574"/>
    </source>
</evidence>
<dbReference type="Proteomes" id="UP001140562">
    <property type="component" value="Unassembled WGS sequence"/>
</dbReference>
<dbReference type="InterPro" id="IPR017946">
    <property type="entry name" value="PLC-like_Pdiesterase_TIM-brl"/>
</dbReference>
<evidence type="ECO:0000256" key="6">
    <source>
        <dbReference type="ARBA" id="ARBA00023163"/>
    </source>
</evidence>
<dbReference type="SUPFAM" id="SSF50978">
    <property type="entry name" value="WD40 repeat-like"/>
    <property type="match status" value="1"/>
</dbReference>
<evidence type="ECO:0000313" key="10">
    <source>
        <dbReference type="EMBL" id="KAJ4334713.1"/>
    </source>
</evidence>
<feature type="compositionally biased region" description="Low complexity" evidence="9">
    <location>
        <begin position="31"/>
        <end position="74"/>
    </location>
</feature>
<name>A0A9W8WWB4_9PLEO</name>
<protein>
    <submittedName>
        <fullName evidence="10">NET1-associated nuclear protein 1</fullName>
    </submittedName>
</protein>